<reference evidence="7" key="1">
    <citation type="submission" date="2021-01" db="EMBL/GenBank/DDBJ databases">
        <authorList>
            <person name="Corre E."/>
            <person name="Pelletier E."/>
            <person name="Niang G."/>
            <person name="Scheremetjew M."/>
            <person name="Finn R."/>
            <person name="Kale V."/>
            <person name="Holt S."/>
            <person name="Cochrane G."/>
            <person name="Meng A."/>
            <person name="Brown T."/>
            <person name="Cohen L."/>
        </authorList>
    </citation>
    <scope>NUCLEOTIDE SEQUENCE</scope>
    <source>
        <strain evidence="7">OF101</strain>
    </source>
</reference>
<dbReference type="InterPro" id="IPR021134">
    <property type="entry name" value="Bestrophin-like"/>
</dbReference>
<dbReference type="GO" id="GO:0016020">
    <property type="term" value="C:membrane"/>
    <property type="evidence" value="ECO:0007669"/>
    <property type="project" value="UniProtKB-SubCell"/>
</dbReference>
<evidence type="ECO:0008006" key="8">
    <source>
        <dbReference type="Google" id="ProtNLM"/>
    </source>
</evidence>
<comment type="similarity">
    <text evidence="5">Belongs to the anion channel-forming bestrophin (TC 1.A.46) family. Calcium-sensitive chloride channel subfamily.</text>
</comment>
<evidence type="ECO:0000256" key="6">
    <source>
        <dbReference type="SAM" id="Phobius"/>
    </source>
</evidence>
<keyword evidence="4 6" id="KW-0472">Membrane</keyword>
<name>A0A7S1RW34_ALECA</name>
<dbReference type="AlphaFoldDB" id="A0A7S1RW34"/>
<evidence type="ECO:0000256" key="1">
    <source>
        <dbReference type="ARBA" id="ARBA00004370"/>
    </source>
</evidence>
<evidence type="ECO:0000256" key="3">
    <source>
        <dbReference type="ARBA" id="ARBA00022989"/>
    </source>
</evidence>
<comment type="subcellular location">
    <subcellularLocation>
        <location evidence="1">Membrane</location>
    </subcellularLocation>
</comment>
<dbReference type="Pfam" id="PF01062">
    <property type="entry name" value="Bestrophin"/>
    <property type="match status" value="1"/>
</dbReference>
<dbReference type="PANTHER" id="PTHR10736">
    <property type="entry name" value="BESTROPHIN"/>
    <property type="match status" value="1"/>
</dbReference>
<feature type="transmembrane region" description="Helical" evidence="6">
    <location>
        <begin position="117"/>
        <end position="134"/>
    </location>
</feature>
<dbReference type="InterPro" id="IPR000615">
    <property type="entry name" value="Bestrophin"/>
</dbReference>
<feature type="transmembrane region" description="Helical" evidence="6">
    <location>
        <begin position="78"/>
        <end position="102"/>
    </location>
</feature>
<dbReference type="PANTHER" id="PTHR10736:SF0">
    <property type="entry name" value="BESTROPHIN HOMOLOG"/>
    <property type="match status" value="1"/>
</dbReference>
<dbReference type="EMBL" id="HBGE01091289">
    <property type="protein sequence ID" value="CAD9177603.1"/>
    <property type="molecule type" value="Transcribed_RNA"/>
</dbReference>
<protein>
    <recommendedName>
        <fullName evidence="8">Bestrophin homolog</fullName>
    </recommendedName>
</protein>
<dbReference type="GO" id="GO:0005254">
    <property type="term" value="F:chloride channel activity"/>
    <property type="evidence" value="ECO:0007669"/>
    <property type="project" value="InterPro"/>
</dbReference>
<proteinExistence type="inferred from homology"/>
<sequence>MAPEQAARASRRSSLTATADDEEVLQELLKRGKSFMDIAVVGADKELQIVKYDHAQLADMCTMFQPWSRGAIFRRWRIWWQIFAYILLAAGVATLFVIFSAAPAKINPDALSKVSDYFNMFLPFLFGIYLNTIFTRWWEMRTNGVGGINNSLNSMCMILAVNVRGTECTDTKKLLLRYGLLAHELVYRAARSTDDELQDLVDAGVLMAEESQIIESLPRGAHRPQAIWVWIVLIWDGLLREKKVPWHAHQVVLGQINAGRAATKSVFTHLETQIPFAYVHLMACLVHFNLSILALQAGLVIAKAIGTIKKAGQLAVGEEHAADTEAITNLVAQILKLTMVPMLYLGFLTLSQEIADPFGTDLNDFPRAQYHNMMQDECESFYHMAESVPPELMPFLLPDEADPGAPQGCYPEGTDMKRGDYAPSLFHPA</sequence>
<evidence type="ECO:0000256" key="2">
    <source>
        <dbReference type="ARBA" id="ARBA00022692"/>
    </source>
</evidence>
<evidence type="ECO:0000256" key="4">
    <source>
        <dbReference type="ARBA" id="ARBA00023136"/>
    </source>
</evidence>
<evidence type="ECO:0000256" key="5">
    <source>
        <dbReference type="ARBA" id="ARBA00034769"/>
    </source>
</evidence>
<organism evidence="7">
    <name type="scientific">Alexandrium catenella</name>
    <name type="common">Red tide dinoflagellate</name>
    <name type="synonym">Gonyaulax catenella</name>
    <dbReference type="NCBI Taxonomy" id="2925"/>
    <lineage>
        <taxon>Eukaryota</taxon>
        <taxon>Sar</taxon>
        <taxon>Alveolata</taxon>
        <taxon>Dinophyceae</taxon>
        <taxon>Gonyaulacales</taxon>
        <taxon>Pyrocystaceae</taxon>
        <taxon>Alexandrium</taxon>
    </lineage>
</organism>
<accession>A0A7S1RW34</accession>
<keyword evidence="2 6" id="KW-0812">Transmembrane</keyword>
<gene>
    <name evidence="7" type="ORF">ACAT0790_LOCUS54372</name>
</gene>
<keyword evidence="3 6" id="KW-1133">Transmembrane helix</keyword>
<evidence type="ECO:0000313" key="7">
    <source>
        <dbReference type="EMBL" id="CAD9177603.1"/>
    </source>
</evidence>